<sequence>MAPDAADDEINHMIHHLLRKPNYSSNAALLLRSHQSRPQRHSLRRWRPARPSLSGDEKFRRLLAAMAKTQSRQALLRPLPLQRPTEDRAGPLLLPPATCSASDWEEEEAELPTAASPSAKCQ</sequence>
<organism evidence="1 2">
    <name type="scientific">Persea americana</name>
    <name type="common">Avocado</name>
    <dbReference type="NCBI Taxonomy" id="3435"/>
    <lineage>
        <taxon>Eukaryota</taxon>
        <taxon>Viridiplantae</taxon>
        <taxon>Streptophyta</taxon>
        <taxon>Embryophyta</taxon>
        <taxon>Tracheophyta</taxon>
        <taxon>Spermatophyta</taxon>
        <taxon>Magnoliopsida</taxon>
        <taxon>Magnoliidae</taxon>
        <taxon>Laurales</taxon>
        <taxon>Lauraceae</taxon>
        <taxon>Persea</taxon>
    </lineage>
</organism>
<keyword evidence="2" id="KW-1185">Reference proteome</keyword>
<dbReference type="EMBL" id="CM056816">
    <property type="protein sequence ID" value="KAJ8632196.1"/>
    <property type="molecule type" value="Genomic_DNA"/>
</dbReference>
<name>A0ACC2LG44_PERAE</name>
<reference evidence="1 2" key="1">
    <citation type="journal article" date="2022" name="Hortic Res">
        <title>A haplotype resolved chromosomal level avocado genome allows analysis of novel avocado genes.</title>
        <authorList>
            <person name="Nath O."/>
            <person name="Fletcher S.J."/>
            <person name="Hayward A."/>
            <person name="Shaw L.M."/>
            <person name="Masouleh A.K."/>
            <person name="Furtado A."/>
            <person name="Henry R.J."/>
            <person name="Mitter N."/>
        </authorList>
    </citation>
    <scope>NUCLEOTIDE SEQUENCE [LARGE SCALE GENOMIC DNA]</scope>
    <source>
        <strain evidence="2">cv. Hass</strain>
    </source>
</reference>
<proteinExistence type="predicted"/>
<accession>A0ACC2LG44</accession>
<dbReference type="Proteomes" id="UP001234297">
    <property type="component" value="Chromosome 8"/>
</dbReference>
<evidence type="ECO:0000313" key="2">
    <source>
        <dbReference type="Proteomes" id="UP001234297"/>
    </source>
</evidence>
<comment type="caution">
    <text evidence="1">The sequence shown here is derived from an EMBL/GenBank/DDBJ whole genome shotgun (WGS) entry which is preliminary data.</text>
</comment>
<evidence type="ECO:0000313" key="1">
    <source>
        <dbReference type="EMBL" id="KAJ8632196.1"/>
    </source>
</evidence>
<protein>
    <submittedName>
        <fullName evidence="1">Uncharacterized protein</fullName>
    </submittedName>
</protein>
<gene>
    <name evidence="1" type="ORF">MRB53_025532</name>
</gene>